<dbReference type="PANTHER" id="PTHR11012">
    <property type="entry name" value="PROTEIN KINASE-LIKE DOMAIN-CONTAINING"/>
    <property type="match status" value="1"/>
</dbReference>
<dbReference type="EMBL" id="JAJSOF020000003">
    <property type="protein sequence ID" value="KAJ4448877.1"/>
    <property type="molecule type" value="Genomic_DNA"/>
</dbReference>
<dbReference type="InterPro" id="IPR004119">
    <property type="entry name" value="EcKL"/>
</dbReference>
<proteinExistence type="predicted"/>
<dbReference type="InterPro" id="IPR015897">
    <property type="entry name" value="CHK_kinase-like"/>
</dbReference>
<reference evidence="2 3" key="1">
    <citation type="journal article" date="2022" name="Allergy">
        <title>Genome assembly and annotation of Periplaneta americana reveal a comprehensive cockroach allergen profile.</title>
        <authorList>
            <person name="Wang L."/>
            <person name="Xiong Q."/>
            <person name="Saelim N."/>
            <person name="Wang L."/>
            <person name="Nong W."/>
            <person name="Wan A.T."/>
            <person name="Shi M."/>
            <person name="Liu X."/>
            <person name="Cao Q."/>
            <person name="Hui J.H.L."/>
            <person name="Sookrung N."/>
            <person name="Leung T.F."/>
            <person name="Tungtrongchitr A."/>
            <person name="Tsui S.K.W."/>
        </authorList>
    </citation>
    <scope>NUCLEOTIDE SEQUENCE [LARGE SCALE GENOMIC DNA]</scope>
    <source>
        <strain evidence="2">PWHHKU_190912</strain>
    </source>
</reference>
<gene>
    <name evidence="2" type="ORF">ANN_00268</name>
</gene>
<dbReference type="PANTHER" id="PTHR11012:SF30">
    <property type="entry name" value="PROTEIN KINASE-LIKE DOMAIN-CONTAINING"/>
    <property type="match status" value="1"/>
</dbReference>
<comment type="caution">
    <text evidence="2">The sequence shown here is derived from an EMBL/GenBank/DDBJ whole genome shotgun (WGS) entry which is preliminary data.</text>
</comment>
<evidence type="ECO:0000313" key="3">
    <source>
        <dbReference type="Proteomes" id="UP001148838"/>
    </source>
</evidence>
<feature type="domain" description="CHK kinase-like" evidence="1">
    <location>
        <begin position="136"/>
        <end position="332"/>
    </location>
</feature>
<evidence type="ECO:0000313" key="2">
    <source>
        <dbReference type="EMBL" id="KAJ4448877.1"/>
    </source>
</evidence>
<dbReference type="Gene3D" id="3.90.1200.10">
    <property type="match status" value="1"/>
</dbReference>
<accession>A0ABQ8TT38</accession>
<dbReference type="Proteomes" id="UP001148838">
    <property type="component" value="Unassembled WGS sequence"/>
</dbReference>
<protein>
    <recommendedName>
        <fullName evidence="1">CHK kinase-like domain-containing protein</fullName>
    </recommendedName>
</protein>
<dbReference type="Pfam" id="PF02958">
    <property type="entry name" value="EcKL"/>
    <property type="match status" value="1"/>
</dbReference>
<name>A0ABQ8TT38_PERAM</name>
<sequence length="422" mass="48600">MDQAARITDKIVPIILQHGSFKNRNKGRTEITICEVTPKEKEDHYMSNVFFINVLLKFEADSPERYYMVIKLPQEDPYIRQFLDTEVLFHNETLIYTQMIPLMEEFLKKRVSFSIQSIFPECYYARSDSAPDEDVVVLGDMKPEGFRTTEMKVFLDYDHCVLALRALGRLHAVSYGMKNLEGSAFHTIISKLRVQKFANSSEADIDLFFKKTTLRAVEYFARGKGVDQTVVKKLKDKFSKCSELLVQLLTPKEPLTVMCHGDFCRNNMMFRYDDCGKPCEVKFFDLQVVKYASPCIDLSLFAYLNMSSELREQHWDDLFKEYHTSVINNLAEILGCPVDNVTENYSLEKFQKDFSDHAVYGFLHSSFFLPFIMADAKKHVNLEEIFIGSLGEIADRGVELGEEDATIKVAVILKDLVNRGAI</sequence>
<organism evidence="2 3">
    <name type="scientific">Periplaneta americana</name>
    <name type="common">American cockroach</name>
    <name type="synonym">Blatta americana</name>
    <dbReference type="NCBI Taxonomy" id="6978"/>
    <lineage>
        <taxon>Eukaryota</taxon>
        <taxon>Metazoa</taxon>
        <taxon>Ecdysozoa</taxon>
        <taxon>Arthropoda</taxon>
        <taxon>Hexapoda</taxon>
        <taxon>Insecta</taxon>
        <taxon>Pterygota</taxon>
        <taxon>Neoptera</taxon>
        <taxon>Polyneoptera</taxon>
        <taxon>Dictyoptera</taxon>
        <taxon>Blattodea</taxon>
        <taxon>Blattoidea</taxon>
        <taxon>Blattidae</taxon>
        <taxon>Blattinae</taxon>
        <taxon>Periplaneta</taxon>
    </lineage>
</organism>
<dbReference type="SUPFAM" id="SSF56112">
    <property type="entry name" value="Protein kinase-like (PK-like)"/>
    <property type="match status" value="1"/>
</dbReference>
<keyword evidence="3" id="KW-1185">Reference proteome</keyword>
<dbReference type="SMART" id="SM00587">
    <property type="entry name" value="CHK"/>
    <property type="match status" value="1"/>
</dbReference>
<evidence type="ECO:0000259" key="1">
    <source>
        <dbReference type="SMART" id="SM00587"/>
    </source>
</evidence>
<dbReference type="InterPro" id="IPR011009">
    <property type="entry name" value="Kinase-like_dom_sf"/>
</dbReference>